<evidence type="ECO:0000256" key="7">
    <source>
        <dbReference type="ARBA" id="ARBA00023211"/>
    </source>
</evidence>
<feature type="domain" description="VRR-NUC" evidence="11">
    <location>
        <begin position="1045"/>
        <end position="1160"/>
    </location>
</feature>
<evidence type="ECO:0000256" key="2">
    <source>
        <dbReference type="ARBA" id="ARBA00005533"/>
    </source>
</evidence>
<dbReference type="Pfam" id="PF21170">
    <property type="entry name" value="FAN1_TPR"/>
    <property type="match status" value="1"/>
</dbReference>
<accession>A0AAN8FBD3</accession>
<comment type="subcellular location">
    <subcellularLocation>
        <location evidence="8">Nucleus</location>
    </subcellularLocation>
</comment>
<evidence type="ECO:0000256" key="8">
    <source>
        <dbReference type="RuleBase" id="RU365033"/>
    </source>
</evidence>
<dbReference type="GO" id="GO:0070336">
    <property type="term" value="F:flap-structured DNA binding"/>
    <property type="evidence" value="ECO:0007669"/>
    <property type="project" value="TreeGrafter"/>
</dbReference>
<dbReference type="SUPFAM" id="SSF53098">
    <property type="entry name" value="Ribonuclease H-like"/>
    <property type="match status" value="1"/>
</dbReference>
<keyword evidence="6 8" id="KW-0460">Magnesium</keyword>
<dbReference type="PANTHER" id="PTHR15749:SF4">
    <property type="entry name" value="FANCONI-ASSOCIATED NUCLEASE 1"/>
    <property type="match status" value="1"/>
</dbReference>
<dbReference type="EMBL" id="WIXE01011939">
    <property type="protein sequence ID" value="KAK5976380.1"/>
    <property type="molecule type" value="Genomic_DNA"/>
</dbReference>
<dbReference type="InterPro" id="IPR049126">
    <property type="entry name" value="FAN1-like_TPR"/>
</dbReference>
<keyword evidence="8" id="KW-0227">DNA damage</keyword>
<keyword evidence="5 8" id="KW-0378">Hydrolase</keyword>
<comment type="function">
    <text evidence="8">Nuclease required for the repair of DNA interstrand cross-links (ICL). Acts as a 5'-3' exonuclease that anchors at a cut end of DNA and cleaves DNA successively at every third nucleotide, allowing to excise an ICL from one strand through flanking incisions.</text>
</comment>
<comment type="catalytic activity">
    <reaction evidence="1 8">
        <text>Hydrolytically removes 5'-nucleotides successively from the 3'-hydroxy termini of 3'-hydroxy-terminated oligonucleotides.</text>
        <dbReference type="EC" id="3.1.4.1"/>
    </reaction>
</comment>
<feature type="transmembrane region" description="Helical" evidence="10">
    <location>
        <begin position="236"/>
        <end position="257"/>
    </location>
</feature>
<feature type="transmembrane region" description="Helical" evidence="10">
    <location>
        <begin position="278"/>
        <end position="297"/>
    </location>
</feature>
<dbReference type="AlphaFoldDB" id="A0AAN8FBD3"/>
<keyword evidence="10" id="KW-0812">Transmembrane</keyword>
<keyword evidence="10" id="KW-1133">Transmembrane helix</keyword>
<evidence type="ECO:0000313" key="13">
    <source>
        <dbReference type="Proteomes" id="UP001331761"/>
    </source>
</evidence>
<keyword evidence="8" id="KW-0234">DNA repair</keyword>
<keyword evidence="3 8" id="KW-0540">Nuclease</keyword>
<evidence type="ECO:0000256" key="10">
    <source>
        <dbReference type="SAM" id="Phobius"/>
    </source>
</evidence>
<dbReference type="GO" id="GO:0004528">
    <property type="term" value="F:phosphodiesterase I activity"/>
    <property type="evidence" value="ECO:0007669"/>
    <property type="project" value="UniProtKB-EC"/>
</dbReference>
<evidence type="ECO:0000256" key="4">
    <source>
        <dbReference type="ARBA" id="ARBA00022723"/>
    </source>
</evidence>
<dbReference type="InterPro" id="IPR036397">
    <property type="entry name" value="RNaseH_sf"/>
</dbReference>
<dbReference type="GO" id="GO:0036297">
    <property type="term" value="P:interstrand cross-link repair"/>
    <property type="evidence" value="ECO:0007669"/>
    <property type="project" value="InterPro"/>
</dbReference>
<keyword evidence="10" id="KW-0472">Membrane</keyword>
<keyword evidence="13" id="KW-1185">Reference proteome</keyword>
<dbReference type="Gene3D" id="3.30.420.10">
    <property type="entry name" value="Ribonuclease H-like superfamily/Ribonuclease H"/>
    <property type="match status" value="1"/>
</dbReference>
<evidence type="ECO:0000256" key="6">
    <source>
        <dbReference type="ARBA" id="ARBA00022842"/>
    </source>
</evidence>
<dbReference type="EC" id="3.1.4.1" evidence="8"/>
<evidence type="ECO:0000256" key="1">
    <source>
        <dbReference type="ARBA" id="ARBA00000983"/>
    </source>
</evidence>
<evidence type="ECO:0000313" key="12">
    <source>
        <dbReference type="EMBL" id="KAK5976380.1"/>
    </source>
</evidence>
<dbReference type="Gene3D" id="3.40.1350.10">
    <property type="match status" value="1"/>
</dbReference>
<dbReference type="InterPro" id="IPR011856">
    <property type="entry name" value="tRNA_endonuc-like_dom_sf"/>
</dbReference>
<feature type="region of interest" description="Disordered" evidence="9">
    <location>
        <begin position="463"/>
        <end position="493"/>
    </location>
</feature>
<evidence type="ECO:0000256" key="3">
    <source>
        <dbReference type="ARBA" id="ARBA00022722"/>
    </source>
</evidence>
<feature type="compositionally biased region" description="Basic and acidic residues" evidence="9">
    <location>
        <begin position="471"/>
        <end position="493"/>
    </location>
</feature>
<evidence type="ECO:0000256" key="5">
    <source>
        <dbReference type="ARBA" id="ARBA00022801"/>
    </source>
</evidence>
<dbReference type="GO" id="GO:0017108">
    <property type="term" value="F:5'-flap endonuclease activity"/>
    <property type="evidence" value="ECO:0007669"/>
    <property type="project" value="TreeGrafter"/>
</dbReference>
<name>A0AAN8FBD3_TRICO</name>
<dbReference type="CDD" id="cd22326">
    <property type="entry name" value="FAN1-like"/>
    <property type="match status" value="1"/>
</dbReference>
<sequence length="1167" mass="133970">MRKFLDNCAKPVCLIAHNGMFYDFRILYGELHRCGFIEKGMGIPKGVVFVDSLLAIRDIESVYCEEVSQATKRLSSEKGILLFVYMRHYNCKNVITLCSFSTFQEMEAFEDLLADNREDNRKAVKVHSRLLVPREDPHEPADAIGFSTGRRSCDEHPLSVFNVQLWPAAKMRRIRPEFFRQGSRGRWEFDMNAARDGLKDDLSVLYESVVKTPYLAHFTQDDAEALMQGEGCCTEIGSSGGMVAIEAVVSVIFAYALRMDGNFKTTLTTKVLISHFESLASITFFAFIVFLFVQSHLCAHLLITIFSSHFEGFVRVRSAGGGSVQNPTMSSRGRSKVTTARTPVKQSCTIMAAFERQARKKECPICKQFVLLTLYRAHLDSCQLTPNDSDCEIMGVLTGAESRALHAGPSIVIDDDEVLLTKPEVCKETSSSSRSPKVERRRSSRMKVRIDTDDEIEILKVENAENYEVDPENHPPDPKRAHDSDDESREVVCTKRSKRTPYCASPLLVNKSSTTLETKEEHIAHEERKLATADEVVKKIECLLCNSSTNLSPRKAVSDELDHGSQTTEYKRMPYIVKFTLLMMRRVLLTARSDGTRYDESFWQKDIAIFDRFLNLSRTARELFMRLHLRKSWWLTLDKLKERYAELSTEMESSLAELVDNGLVDGISKNIFYTVSFLWCYVKKELGSCYRVNRKASELFKALFTLYAPSEMCSSLAIDQPSINISQTLLYTLLRMDQGVVRFPAPNPCPNIVSIYDGKDELMTYVEAKELEIEILGFLSSNKFAEAYECAFKAREMLTSLSEDRRIKAASLPVFLRRFTAFSVLMRCVAHGAGILERQKKYAVAISWQRFLLKTRELKPFCMSSRGALWDRLSLNLDAHLKEREEALQEIREGMEDDAVADKDKLMLQDRALRLSNRDFLERIVLTEPVKKEIFGTTLSKDIGDSRINRFIVKDADNHVVECSVEEVVRKHYLDREGFNYGVHAEGSIWHTVLGLLFYDIIFDHDIKNVWLSEVQTNPIDLNSRNLYEDRRERFDERFFWLQMATDDEITEAIRITWVAQHSLETSEINWSLFEDVGDFLEFFFCCPRPGLLAVLRRVVTDYRNCRSGFPDLTVWDTETKTVAVVEVKGPGDRLSTKQRLWLDFFMRHEIRAEVCHVIARSDRDLR</sequence>
<dbReference type="GO" id="GO:0008409">
    <property type="term" value="F:5'-3' exonuclease activity"/>
    <property type="evidence" value="ECO:0007669"/>
    <property type="project" value="TreeGrafter"/>
</dbReference>
<organism evidence="12 13">
    <name type="scientific">Trichostrongylus colubriformis</name>
    <name type="common">Black scour worm</name>
    <dbReference type="NCBI Taxonomy" id="6319"/>
    <lineage>
        <taxon>Eukaryota</taxon>
        <taxon>Metazoa</taxon>
        <taxon>Ecdysozoa</taxon>
        <taxon>Nematoda</taxon>
        <taxon>Chromadorea</taxon>
        <taxon>Rhabditida</taxon>
        <taxon>Rhabditina</taxon>
        <taxon>Rhabditomorpha</taxon>
        <taxon>Strongyloidea</taxon>
        <taxon>Trichostrongylidae</taxon>
        <taxon>Trichostrongylus</taxon>
    </lineage>
</organism>
<dbReference type="GO" id="GO:0046872">
    <property type="term" value="F:metal ion binding"/>
    <property type="evidence" value="ECO:0007669"/>
    <property type="project" value="UniProtKB-KW"/>
</dbReference>
<evidence type="ECO:0000256" key="9">
    <source>
        <dbReference type="SAM" id="MobiDB-lite"/>
    </source>
</evidence>
<comment type="cofactor">
    <cofactor evidence="8">
        <name>Mg(2+)</name>
        <dbReference type="ChEBI" id="CHEBI:18420"/>
    </cofactor>
    <cofactor evidence="8">
        <name>Mn(2+)</name>
        <dbReference type="ChEBI" id="CHEBI:29035"/>
    </cofactor>
</comment>
<keyword evidence="7 8" id="KW-0464">Manganese</keyword>
<protein>
    <recommendedName>
        <fullName evidence="8">Fanconi-associated nuclease</fullName>
        <ecNumber evidence="8">3.1.4.1</ecNumber>
    </recommendedName>
</protein>
<comment type="caution">
    <text evidence="12">The sequence shown here is derived from an EMBL/GenBank/DDBJ whole genome shotgun (WGS) entry which is preliminary data.</text>
</comment>
<feature type="region of interest" description="Disordered" evidence="9">
    <location>
        <begin position="425"/>
        <end position="446"/>
    </location>
</feature>
<gene>
    <name evidence="12" type="ORF">GCK32_005879</name>
</gene>
<keyword evidence="4 8" id="KW-0479">Metal-binding</keyword>
<comment type="similarity">
    <text evidence="2 8">Belongs to the FAN1 family.</text>
</comment>
<reference evidence="12 13" key="1">
    <citation type="submission" date="2019-10" db="EMBL/GenBank/DDBJ databases">
        <title>Assembly and Annotation for the nematode Trichostrongylus colubriformis.</title>
        <authorList>
            <person name="Martin J."/>
        </authorList>
    </citation>
    <scope>NUCLEOTIDE SEQUENCE [LARGE SCALE GENOMIC DNA]</scope>
    <source>
        <strain evidence="12">G859</strain>
        <tissue evidence="12">Whole worm</tissue>
    </source>
</reference>
<dbReference type="PANTHER" id="PTHR15749">
    <property type="entry name" value="FANCONI-ASSOCIATED NUCLEASE 1"/>
    <property type="match status" value="1"/>
</dbReference>
<dbReference type="Pfam" id="PF08774">
    <property type="entry name" value="VRR_NUC"/>
    <property type="match status" value="1"/>
</dbReference>
<proteinExistence type="inferred from homology"/>
<dbReference type="Proteomes" id="UP001331761">
    <property type="component" value="Unassembled WGS sequence"/>
</dbReference>
<dbReference type="InterPro" id="IPR049132">
    <property type="entry name" value="FAN1-like_euk"/>
</dbReference>
<keyword evidence="8" id="KW-0539">Nucleus</keyword>
<dbReference type="SMART" id="SM00990">
    <property type="entry name" value="VRR_NUC"/>
    <property type="match status" value="1"/>
</dbReference>
<evidence type="ECO:0000259" key="11">
    <source>
        <dbReference type="SMART" id="SM00990"/>
    </source>
</evidence>
<dbReference type="InterPro" id="IPR033315">
    <property type="entry name" value="Fan1-like"/>
</dbReference>
<dbReference type="GO" id="GO:0005634">
    <property type="term" value="C:nucleus"/>
    <property type="evidence" value="ECO:0007669"/>
    <property type="project" value="UniProtKB-SubCell"/>
</dbReference>
<dbReference type="InterPro" id="IPR014883">
    <property type="entry name" value="VRR_NUC"/>
</dbReference>
<dbReference type="InterPro" id="IPR012337">
    <property type="entry name" value="RNaseH-like_sf"/>
</dbReference>